<dbReference type="InterPro" id="IPR027368">
    <property type="entry name" value="MnmE_dom2"/>
</dbReference>
<dbReference type="Pfam" id="PF10396">
    <property type="entry name" value="TrmE_N"/>
    <property type="match status" value="1"/>
</dbReference>
<protein>
    <submittedName>
        <fullName evidence="3">tRNA modification GTPase TrmE</fullName>
    </submittedName>
</protein>
<dbReference type="Pfam" id="PF12631">
    <property type="entry name" value="MnmE_helical"/>
    <property type="match status" value="1"/>
</dbReference>
<gene>
    <name evidence="3" type="ORF">EVA_18641</name>
</gene>
<comment type="caution">
    <text evidence="3">The sequence shown here is derived from an EMBL/GenBank/DDBJ whole genome shotgun (WGS) entry which is preliminary data.</text>
</comment>
<feature type="domain" description="MnmE helical" evidence="2">
    <location>
        <begin position="132"/>
        <end position="190"/>
    </location>
</feature>
<dbReference type="SUPFAM" id="SSF103025">
    <property type="entry name" value="Folate-binding domain"/>
    <property type="match status" value="1"/>
</dbReference>
<feature type="domain" description="GTP-binding protein TrmE N-terminal" evidence="1">
    <location>
        <begin position="14"/>
        <end position="129"/>
    </location>
</feature>
<accession>J9FUJ8</accession>
<dbReference type="GO" id="GO:0030488">
    <property type="term" value="P:tRNA methylation"/>
    <property type="evidence" value="ECO:0007669"/>
    <property type="project" value="TreeGrafter"/>
</dbReference>
<dbReference type="InterPro" id="IPR025867">
    <property type="entry name" value="MnmE_helical"/>
</dbReference>
<dbReference type="AlphaFoldDB" id="J9FUJ8"/>
<dbReference type="GO" id="GO:0002098">
    <property type="term" value="P:tRNA wobble uridine modification"/>
    <property type="evidence" value="ECO:0007669"/>
    <property type="project" value="TreeGrafter"/>
</dbReference>
<name>J9FUJ8_9ZZZZ</name>
<dbReference type="SUPFAM" id="SSF116878">
    <property type="entry name" value="TrmE connector domain"/>
    <property type="match status" value="1"/>
</dbReference>
<dbReference type="GO" id="GO:0005737">
    <property type="term" value="C:cytoplasm"/>
    <property type="evidence" value="ECO:0007669"/>
    <property type="project" value="TreeGrafter"/>
</dbReference>
<dbReference type="PANTHER" id="PTHR42714:SF2">
    <property type="entry name" value="TRNA MODIFICATION GTPASE GTPBP3, MITOCHONDRIAL"/>
    <property type="match status" value="1"/>
</dbReference>
<feature type="non-terminal residue" evidence="3">
    <location>
        <position position="1"/>
    </location>
</feature>
<organism evidence="3">
    <name type="scientific">gut metagenome</name>
    <dbReference type="NCBI Taxonomy" id="749906"/>
    <lineage>
        <taxon>unclassified sequences</taxon>
        <taxon>metagenomes</taxon>
        <taxon>organismal metagenomes</taxon>
    </lineage>
</organism>
<dbReference type="CDD" id="cd14858">
    <property type="entry name" value="TrmE_N"/>
    <property type="match status" value="1"/>
</dbReference>
<evidence type="ECO:0000313" key="3">
    <source>
        <dbReference type="EMBL" id="EJW93252.1"/>
    </source>
</evidence>
<dbReference type="InterPro" id="IPR027266">
    <property type="entry name" value="TrmE/GcvT-like"/>
</dbReference>
<dbReference type="Gene3D" id="3.30.1360.120">
    <property type="entry name" value="Probable tRNA modification gtpase trme, domain 1"/>
    <property type="match status" value="1"/>
</dbReference>
<dbReference type="EMBL" id="AMCI01007086">
    <property type="protein sequence ID" value="EJW93252.1"/>
    <property type="molecule type" value="Genomic_DNA"/>
</dbReference>
<evidence type="ECO:0000259" key="2">
    <source>
        <dbReference type="Pfam" id="PF12631"/>
    </source>
</evidence>
<dbReference type="Gene3D" id="1.20.120.430">
    <property type="entry name" value="tRNA modification GTPase MnmE domain 2"/>
    <property type="match status" value="1"/>
</dbReference>
<dbReference type="InterPro" id="IPR018948">
    <property type="entry name" value="GTP-bd_TrmE_N"/>
</dbReference>
<sequence length="190" mass="20907">NIKDMQTYTTEEPIYALATSYSPSALAVIRASGEGSISMLLPFFKGRLSKATTNQAVHGYIIDGNGEKIDEVMVIRYDKGHGYTSEEAFEIMSHGSLAVIRAISKVLEEAGFRQALKGEFTYRAFMHGRMDLTEAEAVEELVKAKGDKARSDALSRLEGSLKSEVDSTKNEIVDILASLEVQLDYGEDEI</sequence>
<proteinExistence type="predicted"/>
<evidence type="ECO:0000259" key="1">
    <source>
        <dbReference type="Pfam" id="PF10396"/>
    </source>
</evidence>
<feature type="non-terminal residue" evidence="3">
    <location>
        <position position="190"/>
    </location>
</feature>
<reference evidence="3" key="1">
    <citation type="journal article" date="2012" name="PLoS ONE">
        <title>Gene sets for utilization of primary and secondary nutrition supplies in the distal gut of endangered iberian lynx.</title>
        <authorList>
            <person name="Alcaide M."/>
            <person name="Messina E."/>
            <person name="Richter M."/>
            <person name="Bargiela R."/>
            <person name="Peplies J."/>
            <person name="Huws S.A."/>
            <person name="Newbold C.J."/>
            <person name="Golyshin P.N."/>
            <person name="Simon M.A."/>
            <person name="Lopez G."/>
            <person name="Yakimov M.M."/>
            <person name="Ferrer M."/>
        </authorList>
    </citation>
    <scope>NUCLEOTIDE SEQUENCE</scope>
</reference>
<dbReference type="PANTHER" id="PTHR42714">
    <property type="entry name" value="TRNA MODIFICATION GTPASE GTPBP3"/>
    <property type="match status" value="1"/>
</dbReference>